<keyword evidence="4" id="KW-1003">Cell membrane</keyword>
<feature type="transmembrane region" description="Helical" evidence="12">
    <location>
        <begin position="387"/>
        <end position="406"/>
    </location>
</feature>
<accession>A0A8C5BPS9</accession>
<feature type="transmembrane region" description="Helical" evidence="12">
    <location>
        <begin position="441"/>
        <end position="463"/>
    </location>
</feature>
<reference evidence="13" key="2">
    <citation type="submission" date="2025-09" db="UniProtKB">
        <authorList>
            <consortium name="Ensembl"/>
        </authorList>
    </citation>
    <scope>IDENTIFICATION</scope>
</reference>
<evidence type="ECO:0000256" key="5">
    <source>
        <dbReference type="ARBA" id="ARBA00022692"/>
    </source>
</evidence>
<dbReference type="Pfam" id="PF00474">
    <property type="entry name" value="SSF"/>
    <property type="match status" value="1"/>
</dbReference>
<evidence type="ECO:0000256" key="6">
    <source>
        <dbReference type="ARBA" id="ARBA00022989"/>
    </source>
</evidence>
<keyword evidence="7" id="KW-0915">Sodium</keyword>
<dbReference type="PANTHER" id="PTHR42985">
    <property type="entry name" value="SODIUM-COUPLED MONOCARBOXYLATE TRANSPORTER"/>
    <property type="match status" value="1"/>
</dbReference>
<keyword evidence="6 12" id="KW-1133">Transmembrane helix</keyword>
<feature type="transmembrane region" description="Helical" evidence="12">
    <location>
        <begin position="130"/>
        <end position="151"/>
    </location>
</feature>
<evidence type="ECO:0000256" key="9">
    <source>
        <dbReference type="ARBA" id="ARBA00023136"/>
    </source>
</evidence>
<name>A0A8C5BPS9_GADMO</name>
<evidence type="ECO:0000256" key="12">
    <source>
        <dbReference type="SAM" id="Phobius"/>
    </source>
</evidence>
<feature type="transmembrane region" description="Helical" evidence="12">
    <location>
        <begin position="195"/>
        <end position="221"/>
    </location>
</feature>
<dbReference type="Proteomes" id="UP000694546">
    <property type="component" value="Chromosome 19"/>
</dbReference>
<feature type="transmembrane region" description="Helical" evidence="12">
    <location>
        <begin position="163"/>
        <end position="183"/>
    </location>
</feature>
<evidence type="ECO:0000313" key="13">
    <source>
        <dbReference type="Ensembl" id="ENSGMOP00000049370.1"/>
    </source>
</evidence>
<feature type="transmembrane region" description="Helical" evidence="12">
    <location>
        <begin position="412"/>
        <end position="434"/>
    </location>
</feature>
<dbReference type="PANTHER" id="PTHR42985:SF10">
    <property type="entry name" value="SODIUM-COUPLED MONOCARBOXYLATE TRANSPORTER 1"/>
    <property type="match status" value="1"/>
</dbReference>
<feature type="transmembrane region" description="Helical" evidence="12">
    <location>
        <begin position="281"/>
        <end position="306"/>
    </location>
</feature>
<protein>
    <submittedName>
        <fullName evidence="13">Solute carrier family 5 member 8</fullName>
    </submittedName>
</protein>
<dbReference type="GO" id="GO:0005886">
    <property type="term" value="C:plasma membrane"/>
    <property type="evidence" value="ECO:0007669"/>
    <property type="project" value="UniProtKB-SubCell"/>
</dbReference>
<keyword evidence="14" id="KW-1185">Reference proteome</keyword>
<dbReference type="GeneTree" id="ENSGT00940000155166"/>
<dbReference type="AlphaFoldDB" id="A0A8C5BPS9"/>
<evidence type="ECO:0000256" key="8">
    <source>
        <dbReference type="ARBA" id="ARBA00023065"/>
    </source>
</evidence>
<comment type="subcellular location">
    <subcellularLocation>
        <location evidence="1">Cell membrane</location>
        <topology evidence="1">Multi-pass membrane protein</topology>
    </subcellularLocation>
</comment>
<dbReference type="InterPro" id="IPR001734">
    <property type="entry name" value="Na/solute_symporter"/>
</dbReference>
<keyword evidence="9 12" id="KW-0472">Membrane</keyword>
<dbReference type="GO" id="GO:0015730">
    <property type="term" value="P:propanoate transmembrane transport"/>
    <property type="evidence" value="ECO:0007669"/>
    <property type="project" value="TreeGrafter"/>
</dbReference>
<evidence type="ECO:0000256" key="3">
    <source>
        <dbReference type="ARBA" id="ARBA00022448"/>
    </source>
</evidence>
<evidence type="ECO:0000256" key="4">
    <source>
        <dbReference type="ARBA" id="ARBA00022475"/>
    </source>
</evidence>
<proteinExistence type="inferred from homology"/>
<feature type="transmembrane region" description="Helical" evidence="12">
    <location>
        <begin position="16"/>
        <end position="35"/>
    </location>
</feature>
<feature type="transmembrane region" description="Helical" evidence="12">
    <location>
        <begin position="80"/>
        <end position="109"/>
    </location>
</feature>
<keyword evidence="3" id="KW-0813">Transport</keyword>
<feature type="transmembrane region" description="Helical" evidence="12">
    <location>
        <begin position="241"/>
        <end position="260"/>
    </location>
</feature>
<feature type="transmembrane region" description="Helical" evidence="12">
    <location>
        <begin position="55"/>
        <end position="74"/>
    </location>
</feature>
<feature type="transmembrane region" description="Helical" evidence="12">
    <location>
        <begin position="527"/>
        <end position="549"/>
    </location>
</feature>
<dbReference type="InterPro" id="IPR051163">
    <property type="entry name" value="Sodium:Solute_Symporter_SSF"/>
</dbReference>
<evidence type="ECO:0000313" key="14">
    <source>
        <dbReference type="Proteomes" id="UP000694546"/>
    </source>
</evidence>
<dbReference type="GO" id="GO:0070062">
    <property type="term" value="C:extracellular exosome"/>
    <property type="evidence" value="ECO:0007669"/>
    <property type="project" value="TreeGrafter"/>
</dbReference>
<reference evidence="13" key="1">
    <citation type="submission" date="2025-08" db="UniProtKB">
        <authorList>
            <consortium name="Ensembl"/>
        </authorList>
    </citation>
    <scope>IDENTIFICATION</scope>
</reference>
<gene>
    <name evidence="13" type="primary">SLC5A8</name>
</gene>
<dbReference type="Ensembl" id="ENSGMOT00000041733.1">
    <property type="protein sequence ID" value="ENSGMOP00000049370.1"/>
    <property type="gene ID" value="ENSGMOG00000006734.2"/>
</dbReference>
<evidence type="ECO:0000256" key="7">
    <source>
        <dbReference type="ARBA" id="ARBA00023053"/>
    </source>
</evidence>
<comment type="similarity">
    <text evidence="2 11">Belongs to the sodium:solute symporter (SSF) (TC 2.A.21) family.</text>
</comment>
<evidence type="ECO:0000256" key="2">
    <source>
        <dbReference type="ARBA" id="ARBA00006434"/>
    </source>
</evidence>
<evidence type="ECO:0000256" key="11">
    <source>
        <dbReference type="RuleBase" id="RU362091"/>
    </source>
</evidence>
<keyword evidence="8" id="KW-0406">Ion transport</keyword>
<keyword evidence="5 12" id="KW-0812">Transmembrane</keyword>
<keyword evidence="10" id="KW-0739">Sodium transport</keyword>
<feature type="transmembrane region" description="Helical" evidence="12">
    <location>
        <begin position="341"/>
        <end position="366"/>
    </location>
</feature>
<organism evidence="13 14">
    <name type="scientific">Gadus morhua</name>
    <name type="common">Atlantic cod</name>
    <dbReference type="NCBI Taxonomy" id="8049"/>
    <lineage>
        <taxon>Eukaryota</taxon>
        <taxon>Metazoa</taxon>
        <taxon>Chordata</taxon>
        <taxon>Craniata</taxon>
        <taxon>Vertebrata</taxon>
        <taxon>Euteleostomi</taxon>
        <taxon>Actinopterygii</taxon>
        <taxon>Neopterygii</taxon>
        <taxon>Teleostei</taxon>
        <taxon>Neoteleostei</taxon>
        <taxon>Acanthomorphata</taxon>
        <taxon>Zeiogadaria</taxon>
        <taxon>Gadariae</taxon>
        <taxon>Gadiformes</taxon>
        <taxon>Gadoidei</taxon>
        <taxon>Gadidae</taxon>
        <taxon>Gadus</taxon>
    </lineage>
</organism>
<dbReference type="PROSITE" id="PS50283">
    <property type="entry name" value="NA_SOLUT_SYMP_3"/>
    <property type="match status" value="1"/>
</dbReference>
<evidence type="ECO:0000256" key="1">
    <source>
        <dbReference type="ARBA" id="ARBA00004651"/>
    </source>
</evidence>
<dbReference type="NCBIfam" id="TIGR00813">
    <property type="entry name" value="sss"/>
    <property type="match status" value="1"/>
</dbReference>
<evidence type="ECO:0000256" key="10">
    <source>
        <dbReference type="ARBA" id="ARBA00023201"/>
    </source>
</evidence>
<dbReference type="InterPro" id="IPR038377">
    <property type="entry name" value="Na/Glc_symporter_sf"/>
</dbReference>
<dbReference type="GO" id="GO:0005343">
    <property type="term" value="F:organic acid:sodium symporter activity"/>
    <property type="evidence" value="ECO:0007669"/>
    <property type="project" value="TreeGrafter"/>
</dbReference>
<sequence>MPGDLPAVGSFVAADYVVFALMLLVSAAVGVYYAWVDRSQGSTGDFLMGGRSLTAVPVSLSLTAGFMSAITVLASPAEVYRYGAVFGLVGLSYIFTVVVTSEIFLPVFYRLAITSTYEYLELRFNRATRLMGTVLFIVQTVLYTGIVIYAPALALNQVTGMDLWGAVVSTGIVCTFYCTLGGLKAVVWTDVFQVGVMLAGFMAVIIRSVLLQGGIGPIIQHSQQGGRLNLWDFDMNPLRRHTFWTLTVGGTFVWVSVYGINQAQVQRYLSCKTITHARMALYLNLIGLWVVLVCSVISGLCLYSVYKSCDPWTTGQVTALDQLMPYLVMDILRSYPGVPGLFVAAAYSGSLSTVSSSINALTAVTVEDLIRPHIDLSEKHLSWASKGLSLLYGALCIAMAAIASLMGGVLQAAITIFGIIGGPLLGLFTLGILFPFANSKGAVLGLLSGLVVALWVGIGAQIYPPPAAMSRPLDLSTAGCNFSTGFSNWSSTALPPPHSPFTRESTFSPESTTLLPVLADSWYSVSYMYFSPIGTLTALTVGVVVSLLSGGWKVNVDSRLTLMKEDTTCYHIFRFFKEKVTLHHRPLAAMTPCQWGFQNCI</sequence>
<dbReference type="Gene3D" id="1.20.1730.10">
    <property type="entry name" value="Sodium/glucose cotransporter"/>
    <property type="match status" value="1"/>
</dbReference>